<dbReference type="Proteomes" id="UP000030758">
    <property type="component" value="Unassembled WGS sequence"/>
</dbReference>
<accession>A0A085NHY4</accession>
<proteinExistence type="predicted"/>
<dbReference type="AlphaFoldDB" id="A0A085NHY4"/>
<dbReference type="EMBL" id="KL363377">
    <property type="protein sequence ID" value="KFD46334.1"/>
    <property type="molecule type" value="Genomic_DNA"/>
</dbReference>
<gene>
    <name evidence="1" type="ORF">M513_12785</name>
    <name evidence="2" type="ORF">M514_12785</name>
</gene>
<organism evidence="2">
    <name type="scientific">Trichuris suis</name>
    <name type="common">pig whipworm</name>
    <dbReference type="NCBI Taxonomy" id="68888"/>
    <lineage>
        <taxon>Eukaryota</taxon>
        <taxon>Metazoa</taxon>
        <taxon>Ecdysozoa</taxon>
        <taxon>Nematoda</taxon>
        <taxon>Enoplea</taxon>
        <taxon>Dorylaimia</taxon>
        <taxon>Trichinellida</taxon>
        <taxon>Trichuridae</taxon>
        <taxon>Trichuris</taxon>
    </lineage>
</organism>
<evidence type="ECO:0000313" key="3">
    <source>
        <dbReference type="Proteomes" id="UP000030764"/>
    </source>
</evidence>
<evidence type="ECO:0000313" key="2">
    <source>
        <dbReference type="EMBL" id="KFD69080.1"/>
    </source>
</evidence>
<keyword evidence="3" id="KW-1185">Reference proteome</keyword>
<dbReference type="Proteomes" id="UP000030764">
    <property type="component" value="Unassembled WGS sequence"/>
</dbReference>
<evidence type="ECO:0000313" key="1">
    <source>
        <dbReference type="EMBL" id="KFD46334.1"/>
    </source>
</evidence>
<reference evidence="2 3" key="1">
    <citation type="journal article" date="2014" name="Nat. Genet.">
        <title>Genome and transcriptome of the porcine whipworm Trichuris suis.</title>
        <authorList>
            <person name="Jex A.R."/>
            <person name="Nejsum P."/>
            <person name="Schwarz E.M."/>
            <person name="Hu L."/>
            <person name="Young N.D."/>
            <person name="Hall R.S."/>
            <person name="Korhonen P.K."/>
            <person name="Liao S."/>
            <person name="Thamsborg S."/>
            <person name="Xia J."/>
            <person name="Xu P."/>
            <person name="Wang S."/>
            <person name="Scheerlinck J.P."/>
            <person name="Hofmann A."/>
            <person name="Sternberg P.W."/>
            <person name="Wang J."/>
            <person name="Gasser R.B."/>
        </authorList>
    </citation>
    <scope>NUCLEOTIDE SEQUENCE [LARGE SCALE GENOMIC DNA]</scope>
    <source>
        <strain evidence="2">DCEP-RM93F</strain>
        <strain evidence="1">DCEP-RM93M</strain>
    </source>
</reference>
<protein>
    <submittedName>
        <fullName evidence="2">Uncharacterized protein</fullName>
    </submittedName>
</protein>
<name>A0A085NHY4_9BILA</name>
<sequence>MSTQVKVKYALTTSLVSNLGIPSHSWTTIFSPAAAKMLPKFIAMELIAVCATCTILRSNGLHFAPNAALIQQANRLRDNRLYKRQIPVDPVLQQAAMASRMVPTVAALEQPNLWGLWKARIPPIPIIPAEMMPINYPQPLALQLPNPPGQKRRSKLPMPTAVDYVMLNIYITSKLEELQMRVLRIEDKLEKLEQPAFLSWSDGRTN</sequence>
<dbReference type="EMBL" id="KL367498">
    <property type="protein sequence ID" value="KFD69080.1"/>
    <property type="molecule type" value="Genomic_DNA"/>
</dbReference>